<keyword evidence="1" id="KW-0325">Glycoprotein</keyword>
<dbReference type="InterPro" id="IPR037055">
    <property type="entry name" value="MHC_I-like_Ag-recog_sf"/>
</dbReference>
<dbReference type="GeneID" id="113079847"/>
<feature type="transmembrane region" description="Helical" evidence="4">
    <location>
        <begin position="229"/>
        <end position="256"/>
    </location>
</feature>
<feature type="chain" id="PRO_5027717019" evidence="5">
    <location>
        <begin position="16"/>
        <end position="331"/>
    </location>
</feature>
<evidence type="ECO:0000256" key="2">
    <source>
        <dbReference type="RuleBase" id="RU004439"/>
    </source>
</evidence>
<evidence type="ECO:0000313" key="7">
    <source>
        <dbReference type="Proteomes" id="UP000515129"/>
    </source>
</evidence>
<dbReference type="Gene3D" id="3.30.500.10">
    <property type="entry name" value="MHC class I-like antigen recognition-like"/>
    <property type="match status" value="1"/>
</dbReference>
<keyword evidence="4" id="KW-0812">Transmembrane</keyword>
<reference evidence="8" key="1">
    <citation type="submission" date="2025-08" db="UniProtKB">
        <authorList>
            <consortium name="RefSeq"/>
        </authorList>
    </citation>
    <scope>IDENTIFICATION</scope>
    <source>
        <strain evidence="8">Wakin</strain>
        <tissue evidence="8">Muscle</tissue>
    </source>
</reference>
<evidence type="ECO:0000313" key="8">
    <source>
        <dbReference type="RefSeq" id="XP_026107856.1"/>
    </source>
</evidence>
<dbReference type="InterPro" id="IPR011161">
    <property type="entry name" value="MHC_I-like_Ag-recog"/>
</dbReference>
<accession>A0A6P6NI76</accession>
<dbReference type="RefSeq" id="XP_026107856.1">
    <property type="nucleotide sequence ID" value="XM_026252071.1"/>
</dbReference>
<evidence type="ECO:0000256" key="3">
    <source>
        <dbReference type="SAM" id="MobiDB-lite"/>
    </source>
</evidence>
<dbReference type="Pfam" id="PF00129">
    <property type="entry name" value="MHC_I"/>
    <property type="match status" value="1"/>
</dbReference>
<name>A0A6P6NI76_CARAU</name>
<dbReference type="PRINTS" id="PR01638">
    <property type="entry name" value="MHCCLASSI"/>
</dbReference>
<keyword evidence="4" id="KW-1133">Transmembrane helix</keyword>
<dbReference type="InterPro" id="IPR050208">
    <property type="entry name" value="MHC_class-I_related"/>
</dbReference>
<comment type="similarity">
    <text evidence="2">Belongs to the MHC class I family.</text>
</comment>
<evidence type="ECO:0000259" key="6">
    <source>
        <dbReference type="Pfam" id="PF00129"/>
    </source>
</evidence>
<dbReference type="KEGG" id="caua:113079847"/>
<keyword evidence="7" id="KW-1185">Reference proteome</keyword>
<feature type="compositionally biased region" description="Low complexity" evidence="3">
    <location>
        <begin position="290"/>
        <end position="331"/>
    </location>
</feature>
<protein>
    <submittedName>
        <fullName evidence="8">Major histocompatibility complex class I-related gene protein-like</fullName>
    </submittedName>
</protein>
<feature type="compositionally biased region" description="Polar residues" evidence="3">
    <location>
        <begin position="275"/>
        <end position="288"/>
    </location>
</feature>
<dbReference type="Proteomes" id="UP000515129">
    <property type="component" value="Unplaced"/>
</dbReference>
<proteinExistence type="inferred from homology"/>
<keyword evidence="4" id="KW-0472">Membrane</keyword>
<dbReference type="PANTHER" id="PTHR16675:SF237">
    <property type="entry name" value="MHC CLASS I ANTIGEN TRANSCRIPT VARIANT 1-RELATED"/>
    <property type="match status" value="1"/>
</dbReference>
<sequence>MIFIIFLIYVPFIHSVSHTLITTYTGVNRQMAAEFPEVSAVTILDGLQIDYYDSVTKKLIPTQDWMKEFASTDRWEEYTEIRERVQQINKINIRFIMEQFNQTRALSGVHTYQRVYGCDLDDETGNRRGFDKYTYDGQRFITLDLEKIRYTASVPQAEPTVMNWNEDRKQLAYLKQYYRYKCVYWLKELLHYSKASFEKTGKVPESTEQILTEPGVIDNKSNRSASYPLYIGLLIFIIILVFLILILFCIILYALWNIRNQFKPYYNKVRYYKENNSTPQNTSPTEDCSQSEQSLIESSEPLAPSPEEGSSSPEEGSSSPEEGPSSPLLNN</sequence>
<dbReference type="SUPFAM" id="SSF54452">
    <property type="entry name" value="MHC antigen-recognition domain"/>
    <property type="match status" value="1"/>
</dbReference>
<dbReference type="OrthoDB" id="8936120at2759"/>
<dbReference type="GO" id="GO:0006955">
    <property type="term" value="P:immune response"/>
    <property type="evidence" value="ECO:0007669"/>
    <property type="project" value="TreeGrafter"/>
</dbReference>
<dbReference type="AlphaFoldDB" id="A0A6P6NI76"/>
<feature type="domain" description="MHC class I-like antigen recognition-like" evidence="6">
    <location>
        <begin position="17"/>
        <end position="195"/>
    </location>
</feature>
<evidence type="ECO:0000256" key="4">
    <source>
        <dbReference type="SAM" id="Phobius"/>
    </source>
</evidence>
<keyword evidence="5" id="KW-0732">Signal</keyword>
<feature type="region of interest" description="Disordered" evidence="3">
    <location>
        <begin position="275"/>
        <end position="331"/>
    </location>
</feature>
<dbReference type="InterPro" id="IPR011162">
    <property type="entry name" value="MHC_I/II-like_Ag-recog"/>
</dbReference>
<gene>
    <name evidence="8" type="primary">LOC113079847</name>
</gene>
<dbReference type="PANTHER" id="PTHR16675">
    <property type="entry name" value="MHC CLASS I-RELATED"/>
    <property type="match status" value="1"/>
</dbReference>
<dbReference type="GO" id="GO:0009897">
    <property type="term" value="C:external side of plasma membrane"/>
    <property type="evidence" value="ECO:0007669"/>
    <property type="project" value="TreeGrafter"/>
</dbReference>
<evidence type="ECO:0000256" key="1">
    <source>
        <dbReference type="ARBA" id="ARBA00023180"/>
    </source>
</evidence>
<organism evidence="7 8">
    <name type="scientific">Carassius auratus</name>
    <name type="common">Goldfish</name>
    <dbReference type="NCBI Taxonomy" id="7957"/>
    <lineage>
        <taxon>Eukaryota</taxon>
        <taxon>Metazoa</taxon>
        <taxon>Chordata</taxon>
        <taxon>Craniata</taxon>
        <taxon>Vertebrata</taxon>
        <taxon>Euteleostomi</taxon>
        <taxon>Actinopterygii</taxon>
        <taxon>Neopterygii</taxon>
        <taxon>Teleostei</taxon>
        <taxon>Ostariophysi</taxon>
        <taxon>Cypriniformes</taxon>
        <taxon>Cyprinidae</taxon>
        <taxon>Cyprininae</taxon>
        <taxon>Carassius</taxon>
    </lineage>
</organism>
<dbReference type="InterPro" id="IPR001039">
    <property type="entry name" value="MHC_I_a_a1/a2"/>
</dbReference>
<dbReference type="GO" id="GO:0005615">
    <property type="term" value="C:extracellular space"/>
    <property type="evidence" value="ECO:0007669"/>
    <property type="project" value="TreeGrafter"/>
</dbReference>
<feature type="signal peptide" evidence="5">
    <location>
        <begin position="1"/>
        <end position="15"/>
    </location>
</feature>
<evidence type="ECO:0000256" key="5">
    <source>
        <dbReference type="SAM" id="SignalP"/>
    </source>
</evidence>